<dbReference type="AlphaFoldDB" id="A0A835XSU3"/>
<dbReference type="InterPro" id="IPR002344">
    <property type="entry name" value="Lupus_La"/>
</dbReference>
<dbReference type="SUPFAM" id="SSF46785">
    <property type="entry name" value="Winged helix' DNA-binding domain"/>
    <property type="match status" value="1"/>
</dbReference>
<keyword evidence="3" id="KW-0539">Nucleus</keyword>
<evidence type="ECO:0000256" key="2">
    <source>
        <dbReference type="ARBA" id="ARBA00022884"/>
    </source>
</evidence>
<dbReference type="GO" id="GO:1990904">
    <property type="term" value="C:ribonucleoprotein complex"/>
    <property type="evidence" value="ECO:0007669"/>
    <property type="project" value="UniProtKB-UniRule"/>
</dbReference>
<dbReference type="InterPro" id="IPR036388">
    <property type="entry name" value="WH-like_DNA-bd_sf"/>
</dbReference>
<feature type="compositionally biased region" description="Basic and acidic residues" evidence="5">
    <location>
        <begin position="262"/>
        <end position="275"/>
    </location>
</feature>
<dbReference type="PROSITE" id="PS50102">
    <property type="entry name" value="RRM"/>
    <property type="match status" value="1"/>
</dbReference>
<dbReference type="GO" id="GO:0006396">
    <property type="term" value="P:RNA processing"/>
    <property type="evidence" value="ECO:0007669"/>
    <property type="project" value="InterPro"/>
</dbReference>
<keyword evidence="10" id="KW-1185">Reference proteome</keyword>
<dbReference type="Pfam" id="PF00076">
    <property type="entry name" value="RRM_1"/>
    <property type="match status" value="1"/>
</dbReference>
<feature type="domain" description="XRRM" evidence="8">
    <location>
        <begin position="322"/>
        <end position="446"/>
    </location>
</feature>
<dbReference type="PANTHER" id="PTHR22792:SF157">
    <property type="entry name" value="LA PROTEIN"/>
    <property type="match status" value="1"/>
</dbReference>
<dbReference type="Pfam" id="PF08777">
    <property type="entry name" value="RRM_3"/>
    <property type="match status" value="1"/>
</dbReference>
<dbReference type="CDD" id="cd12291">
    <property type="entry name" value="RRM1_La"/>
    <property type="match status" value="1"/>
</dbReference>
<gene>
    <name evidence="9" type="ORF">HYH03_010956</name>
</gene>
<dbReference type="InterPro" id="IPR000504">
    <property type="entry name" value="RRM_dom"/>
</dbReference>
<dbReference type="InterPro" id="IPR006630">
    <property type="entry name" value="La_HTH"/>
</dbReference>
<evidence type="ECO:0000259" key="8">
    <source>
        <dbReference type="PROSITE" id="PS51939"/>
    </source>
</evidence>
<dbReference type="OrthoDB" id="439993at2759"/>
<evidence type="ECO:0000259" key="7">
    <source>
        <dbReference type="PROSITE" id="PS50961"/>
    </source>
</evidence>
<feature type="domain" description="HTH La-type RNA-binding" evidence="7">
    <location>
        <begin position="2"/>
        <end position="106"/>
    </location>
</feature>
<proteinExistence type="predicted"/>
<evidence type="ECO:0000313" key="10">
    <source>
        <dbReference type="Proteomes" id="UP000612055"/>
    </source>
</evidence>
<reference evidence="9" key="1">
    <citation type="journal article" date="2020" name="bioRxiv">
        <title>Comparative genomics of Chlamydomonas.</title>
        <authorList>
            <person name="Craig R.J."/>
            <person name="Hasan A.R."/>
            <person name="Ness R.W."/>
            <person name="Keightley P.D."/>
        </authorList>
    </citation>
    <scope>NUCLEOTIDE SEQUENCE</scope>
    <source>
        <strain evidence="9">CCAP 11/70</strain>
    </source>
</reference>
<sequence>MVTLDDATKAKVLRQIEFYFSDSNLPKDKFLKERVQEDPNGYVRLALVISFQRMRDLLKLTDVDGPASVSPEAVKAVAEVLAGSASLDLDESGTRVKRKAPMPSEAEISKVVDARSLYARPFPVDATVDALSAFFQTQAPVNCVRMRRHLKSKMFKGSLFVEFASPEDADKVLGMTLEYEGAPLRLLKKVDFIEGKKAARKAKAGQGAKPYIDGDLTEDSNVGQDLPDGAGGVLDGSGVVESPPPQRFQDRGGDRGGFGGRGGDRFERGKRKQEEPEYDEGDLGDSPSAKRARGPTGAPQPPPAEGQAGGEAAPAAEPEVEDFTQGCLLRFTLEDELPELTGPRVITDVMGGKDKVRYVEVLEGRSAGYVRFHSPEQAAAFLDEFKARSEDARTIAGIRGLLRKVEGEEEAKYYQRAAASRANAGGDRGGRGGGRGRFDGGGRGGRFGGRGRFDGGGRGGRGRGGGRGGRGGRGRGRY</sequence>
<dbReference type="InterPro" id="IPR014886">
    <property type="entry name" value="La_xRRM"/>
</dbReference>
<evidence type="ECO:0000259" key="6">
    <source>
        <dbReference type="PROSITE" id="PS50102"/>
    </source>
</evidence>
<dbReference type="InterPro" id="IPR012677">
    <property type="entry name" value="Nucleotide-bd_a/b_plait_sf"/>
</dbReference>
<dbReference type="EMBL" id="JAEHOE010000060">
    <property type="protein sequence ID" value="KAG2490562.1"/>
    <property type="molecule type" value="Genomic_DNA"/>
</dbReference>
<dbReference type="Gene3D" id="1.10.10.10">
    <property type="entry name" value="Winged helix-like DNA-binding domain superfamily/Winged helix DNA-binding domain"/>
    <property type="match status" value="1"/>
</dbReference>
<dbReference type="CDD" id="cd08030">
    <property type="entry name" value="LA_like_plant"/>
    <property type="match status" value="1"/>
</dbReference>
<name>A0A835XSU3_9CHLO</name>
<dbReference type="GO" id="GO:0003723">
    <property type="term" value="F:RNA binding"/>
    <property type="evidence" value="ECO:0007669"/>
    <property type="project" value="UniProtKB-UniRule"/>
</dbReference>
<feature type="region of interest" description="Disordered" evidence="5">
    <location>
        <begin position="203"/>
        <end position="320"/>
    </location>
</feature>
<evidence type="ECO:0000256" key="3">
    <source>
        <dbReference type="ARBA" id="ARBA00023242"/>
    </source>
</evidence>
<dbReference type="Proteomes" id="UP000612055">
    <property type="component" value="Unassembled WGS sequence"/>
</dbReference>
<comment type="subcellular location">
    <subcellularLocation>
        <location evidence="1">Nucleus</location>
    </subcellularLocation>
</comment>
<dbReference type="PRINTS" id="PR00302">
    <property type="entry name" value="LUPUSLA"/>
</dbReference>
<dbReference type="InterPro" id="IPR036390">
    <property type="entry name" value="WH_DNA-bd_sf"/>
</dbReference>
<evidence type="ECO:0000313" key="9">
    <source>
        <dbReference type="EMBL" id="KAG2490562.1"/>
    </source>
</evidence>
<dbReference type="GO" id="GO:0005634">
    <property type="term" value="C:nucleus"/>
    <property type="evidence" value="ECO:0007669"/>
    <property type="project" value="UniProtKB-SubCell"/>
</dbReference>
<evidence type="ECO:0000256" key="1">
    <source>
        <dbReference type="ARBA" id="ARBA00004123"/>
    </source>
</evidence>
<feature type="region of interest" description="Disordered" evidence="5">
    <location>
        <begin position="420"/>
        <end position="478"/>
    </location>
</feature>
<comment type="caution">
    <text evidence="9">The sequence shown here is derived from an EMBL/GenBank/DDBJ whole genome shotgun (WGS) entry which is preliminary data.</text>
</comment>
<keyword evidence="2 4" id="KW-0694">RNA-binding</keyword>
<dbReference type="SMART" id="SM00715">
    <property type="entry name" value="LA"/>
    <property type="match status" value="1"/>
</dbReference>
<dbReference type="PROSITE" id="PS50961">
    <property type="entry name" value="HTH_LA"/>
    <property type="match status" value="1"/>
</dbReference>
<dbReference type="PANTHER" id="PTHR22792">
    <property type="entry name" value="LUPUS LA PROTEIN-RELATED"/>
    <property type="match status" value="1"/>
</dbReference>
<dbReference type="PROSITE" id="PS51939">
    <property type="entry name" value="XRRM"/>
    <property type="match status" value="1"/>
</dbReference>
<evidence type="ECO:0000256" key="5">
    <source>
        <dbReference type="SAM" id="MobiDB-lite"/>
    </source>
</evidence>
<dbReference type="Gene3D" id="3.30.70.330">
    <property type="match status" value="2"/>
</dbReference>
<evidence type="ECO:0000256" key="4">
    <source>
        <dbReference type="PROSITE-ProRule" id="PRU00332"/>
    </source>
</evidence>
<feature type="domain" description="RRM" evidence="6">
    <location>
        <begin position="115"/>
        <end position="197"/>
    </location>
</feature>
<protein>
    <submittedName>
        <fullName evidence="9">Uncharacterized protein</fullName>
    </submittedName>
</protein>
<dbReference type="Pfam" id="PF05383">
    <property type="entry name" value="La"/>
    <property type="match status" value="1"/>
</dbReference>
<organism evidence="9 10">
    <name type="scientific">Edaphochlamys debaryana</name>
    <dbReference type="NCBI Taxonomy" id="47281"/>
    <lineage>
        <taxon>Eukaryota</taxon>
        <taxon>Viridiplantae</taxon>
        <taxon>Chlorophyta</taxon>
        <taxon>core chlorophytes</taxon>
        <taxon>Chlorophyceae</taxon>
        <taxon>CS clade</taxon>
        <taxon>Chlamydomonadales</taxon>
        <taxon>Chlamydomonadales incertae sedis</taxon>
        <taxon>Edaphochlamys</taxon>
    </lineage>
</organism>
<dbReference type="SUPFAM" id="SSF54928">
    <property type="entry name" value="RNA-binding domain, RBD"/>
    <property type="match status" value="1"/>
</dbReference>
<accession>A0A835XSU3</accession>
<feature type="compositionally biased region" description="Gly residues" evidence="5">
    <location>
        <begin position="431"/>
        <end position="469"/>
    </location>
</feature>
<dbReference type="SMART" id="SM00360">
    <property type="entry name" value="RRM"/>
    <property type="match status" value="1"/>
</dbReference>
<dbReference type="InterPro" id="IPR045180">
    <property type="entry name" value="La_dom_prot"/>
</dbReference>
<dbReference type="InterPro" id="IPR035979">
    <property type="entry name" value="RBD_domain_sf"/>
</dbReference>